<feature type="domain" description="Fibronectin type-III" evidence="1">
    <location>
        <begin position="1154"/>
        <end position="1240"/>
    </location>
</feature>
<feature type="domain" description="Fibronectin type-III" evidence="1">
    <location>
        <begin position="103"/>
        <end position="195"/>
    </location>
</feature>
<reference evidence="2" key="2">
    <citation type="submission" date="2025-09" db="UniProtKB">
        <authorList>
            <consortium name="Ensembl"/>
        </authorList>
    </citation>
    <scope>IDENTIFICATION</scope>
</reference>
<dbReference type="SMART" id="SM00060">
    <property type="entry name" value="FN3"/>
    <property type="match status" value="15"/>
</dbReference>
<dbReference type="KEGG" id="malb:109969856"/>
<evidence type="ECO:0000313" key="3">
    <source>
        <dbReference type="Proteomes" id="UP000261600"/>
    </source>
</evidence>
<organism evidence="2 3">
    <name type="scientific">Monopterus albus</name>
    <name type="common">Swamp eel</name>
    <dbReference type="NCBI Taxonomy" id="43700"/>
    <lineage>
        <taxon>Eukaryota</taxon>
        <taxon>Metazoa</taxon>
        <taxon>Chordata</taxon>
        <taxon>Craniata</taxon>
        <taxon>Vertebrata</taxon>
        <taxon>Euteleostomi</taxon>
        <taxon>Actinopterygii</taxon>
        <taxon>Neopterygii</taxon>
        <taxon>Teleostei</taxon>
        <taxon>Neoteleostei</taxon>
        <taxon>Acanthomorphata</taxon>
        <taxon>Anabantaria</taxon>
        <taxon>Synbranchiformes</taxon>
        <taxon>Synbranchidae</taxon>
        <taxon>Monopterus</taxon>
    </lineage>
</organism>
<feature type="domain" description="Fibronectin type-III" evidence="1">
    <location>
        <begin position="1241"/>
        <end position="1327"/>
    </location>
</feature>
<sequence>MVACFDTTEASTVPDTAQIDTGQALTSYSIFVKWTAVPSAQYYFLMVVSQATGQTFNFTYTTTSAVVGNLQFASNYDCYVYTANQVGVGSASKVRTITTLVPPPVNISAAQTGSTTARVTWQPVKDVLLYRVTIQYLDDPTSIPFVKNVTDTKLDAQNIFPCSTYLISVSSFNKFLVPSEPRNYTYTTNKLTPVASVELDYSCTTQSVMVYWSVVLGADSYMATATSDNGTQLTCTDQSTSCQITGLSCSQNYVVNVIPISVTCKNPINATSATFQTVPCAPKNLTLFRECSSDVIIFSWEHMSNTDHYLATSVDSKGEVQECLTVDNTCYFTHTVCGRRYYFTVYAVTGECSSQVSSSVDISTAPCIPQNVQTFATCNSDVVLCSWDIAEGALHYTVEAFGTRERNSYYNCSSQSNSCAIKDVQCGEYLTIYVTAFDNECASPWSLAPVAETAPCPAQNVSMVKECEAQSITVTWDQPGGAIFFMVIAKDSSGVTYNCNTMDLTCKIKDLNCSTIYTAHVIVSNFQCNSSESQALTLGTAPCPPTNLSASAEFGTDLGTLTWAPSANTVSYTATVTGTQGHVVSCSSNTTTCSVKLECAYQYSAVVVASSATCNSSRGANFTFNSASCTPDNVVVDLNCSVNTFAVQWKGSAGSTGTYMAIATGNGTYATCNTTSSNCTITNLKCGLTYSIYVTTTFGNIGAMEGSGYIVQSAPCPPQDLKASLNCSNNVASVSWSYSKGGQLYKVRAVATDGHEDQCVSYANQCALTSLFCGLYYTITVTAEDMNCTSKPSESVTIKTVPCTPAQISSMVDCQTNALTVFWSNSSGADSYIATVQDSHGLATTCQGTTTGSCSVTGLSCGQIYHISVVSSDGHCNSTPTPVADTPSAPCQTRNVGIAYDCNTQIATVWWTPTAGAWLYSVTLKAASGYTVICETSFSYCEIDYLLCGRNYSVSVQAWGWTCSATTYLHQQLATGPCSPGQITAQYSPSIGQVTWGRAAGADYYTVKGVTEQGLTVSCVTSNTSCALYNLNCGQSYSISVTANSYASCQDLSTSNQIVTITTEPCPPNNVEASFPYQNNTATVSWEASLGAVGYEVSLAGSDGHSLSCYTTETFCNIEGLHCGTVYYISVIAIGRTVNSTSSTTVLLSSAPCAPQNVTAVTKCAEGAIAVSWSLNLDVQYFNVVAVSNTGARQYCNSSSTTCTIYNLPCGQKYNITVLSVRDGYHSNLGAVVEASTAPCVPRNTKGHLDCISNSTWVTWDDSEGALSYLVFARAATGHNSSCNATSSLCQLPDLKCGTLYSFSVTALNKDCYSNQSTPFELQTGPCALNSVSVMTDCNSNTILVEWEQIMDTGIYVVTAESHGQTVITCNSSSTSCVLQDVGCDMEYSIIVAVSSNKCSSVRSSPQNIKTVPCQPSGLAMDSDCMTGSAILSWNASQDAVHYYGQAQSINGNTLYCDSTVSSCTFKGLKCGDMFNFTVKSSNSVCNSSFSIPLQAGAVPCPPSAVRFRLQNISQDYWVMTTWDSVNCSDVEYLMEISGQIQNNPEALIHFSSYWVPRRYFEVPLPCSTAFNLTVCARNSAGVSKPSSTLTGFTAPCAPQNVQYSGNGLSAVLSWNPSVFASSYTVYGVLGGGRVLLCNTTGFSCTVTYYTYYSAIEVTASNAVGESSPNQIITGPVGTRRRRDLVESTGLEIPVVQNLTASGVALYVKWTAVKNATLYMVVIKDEQEAHPAIEIIVQGVFYIANELKSWTTYCVTLAASNNNSQSDYSMPQCATTGASK</sequence>
<keyword evidence="3" id="KW-1185">Reference proteome</keyword>
<feature type="domain" description="Fibronectin type-III" evidence="1">
    <location>
        <begin position="457"/>
        <end position="543"/>
    </location>
</feature>
<dbReference type="InterPro" id="IPR003961">
    <property type="entry name" value="FN3_dom"/>
</dbReference>
<protein>
    <recommendedName>
        <fullName evidence="1">Fibronectin type-III domain-containing protein</fullName>
    </recommendedName>
</protein>
<dbReference type="OrthoDB" id="9908419at2759"/>
<dbReference type="GeneID" id="109969856"/>
<dbReference type="Ensembl" id="ENSMALT00000028672.1">
    <property type="protein sequence ID" value="ENSMALP00000028157.1"/>
    <property type="gene ID" value="ENSMALG00000019512.1"/>
</dbReference>
<dbReference type="Gene3D" id="2.60.40.10">
    <property type="entry name" value="Immunoglobulins"/>
    <property type="match status" value="11"/>
</dbReference>
<dbReference type="Proteomes" id="UP000261600">
    <property type="component" value="Unplaced"/>
</dbReference>
<reference evidence="2" key="1">
    <citation type="submission" date="2025-08" db="UniProtKB">
        <authorList>
            <consortium name="Ensembl"/>
        </authorList>
    </citation>
    <scope>IDENTIFICATION</scope>
</reference>
<dbReference type="PANTHER" id="PTHR47135:SF3">
    <property type="entry name" value="FIBRONECTIN TYPE-III DOMAIN-CONTAINING PROTEIN"/>
    <property type="match status" value="1"/>
</dbReference>
<feature type="domain" description="Fibronectin type-III" evidence="1">
    <location>
        <begin position="1690"/>
        <end position="1779"/>
    </location>
</feature>
<feature type="domain" description="Fibronectin type-III" evidence="1">
    <location>
        <begin position="1067"/>
        <end position="1153"/>
    </location>
</feature>
<evidence type="ECO:0000313" key="2">
    <source>
        <dbReference type="Ensembl" id="ENSMALP00000028157.1"/>
    </source>
</evidence>
<dbReference type="InterPro" id="IPR015373">
    <property type="entry name" value="Interferon/interleukin_rcp_dom"/>
</dbReference>
<dbReference type="SUPFAM" id="SSF49265">
    <property type="entry name" value="Fibronectin type III"/>
    <property type="match status" value="14"/>
</dbReference>
<evidence type="ECO:0000259" key="1">
    <source>
        <dbReference type="PROSITE" id="PS50853"/>
    </source>
</evidence>
<dbReference type="PANTHER" id="PTHR47135">
    <property type="entry name" value="FIBRONECTIN TYPE III DOMAIN-CONTAINING PROTEIN 7"/>
    <property type="match status" value="1"/>
</dbReference>
<dbReference type="CTD" id="100329486"/>
<feature type="domain" description="Fibronectin type-III" evidence="1">
    <location>
        <begin position="13"/>
        <end position="102"/>
    </location>
</feature>
<dbReference type="InterPro" id="IPR036116">
    <property type="entry name" value="FN3_sf"/>
</dbReference>
<feature type="domain" description="Fibronectin type-III" evidence="1">
    <location>
        <begin position="1502"/>
        <end position="1597"/>
    </location>
</feature>
<proteinExistence type="predicted"/>
<accession>A0A3Q3R781</accession>
<dbReference type="InterPro" id="IPR013783">
    <property type="entry name" value="Ig-like_fold"/>
</dbReference>
<dbReference type="CDD" id="cd00063">
    <property type="entry name" value="FN3"/>
    <property type="match status" value="5"/>
</dbReference>
<feature type="domain" description="Fibronectin type-III" evidence="1">
    <location>
        <begin position="717"/>
        <end position="803"/>
    </location>
</feature>
<dbReference type="Pfam" id="PF09294">
    <property type="entry name" value="Interfer-bind"/>
    <property type="match status" value="1"/>
</dbReference>
<feature type="domain" description="Fibronectin type-III" evidence="1">
    <location>
        <begin position="281"/>
        <end position="367"/>
    </location>
</feature>
<feature type="domain" description="Fibronectin type-III" evidence="1">
    <location>
        <begin position="368"/>
        <end position="456"/>
    </location>
</feature>
<dbReference type="PROSITE" id="PS50853">
    <property type="entry name" value="FN3"/>
    <property type="match status" value="11"/>
</dbReference>
<dbReference type="RefSeq" id="XP_020472695.1">
    <property type="nucleotide sequence ID" value="XM_020617039.1"/>
</dbReference>
<name>A0A3Q3R781_MONAL</name>